<keyword evidence="2" id="KW-1185">Reference proteome</keyword>
<reference evidence="1 2" key="1">
    <citation type="submission" date="2024-09" db="EMBL/GenBank/DDBJ databases">
        <authorList>
            <person name="Sun Q."/>
            <person name="Mori K."/>
        </authorList>
    </citation>
    <scope>NUCLEOTIDE SEQUENCE [LARGE SCALE GENOMIC DNA]</scope>
    <source>
        <strain evidence="1 2">CCM 7609</strain>
    </source>
</reference>
<accession>A0ABV5G306</accession>
<comment type="caution">
    <text evidence="1">The sequence shown here is derived from an EMBL/GenBank/DDBJ whole genome shotgun (WGS) entry which is preliminary data.</text>
</comment>
<dbReference type="Proteomes" id="UP001589575">
    <property type="component" value="Unassembled WGS sequence"/>
</dbReference>
<protein>
    <submittedName>
        <fullName evidence="1">Uncharacterized protein</fullName>
    </submittedName>
</protein>
<name>A0ABV5G306_9MICC</name>
<evidence type="ECO:0000313" key="1">
    <source>
        <dbReference type="EMBL" id="MFB9073316.1"/>
    </source>
</evidence>
<proteinExistence type="predicted"/>
<gene>
    <name evidence="1" type="ORF">ACFFX0_19790</name>
</gene>
<dbReference type="EMBL" id="JBHMFI010000001">
    <property type="protein sequence ID" value="MFB9073316.1"/>
    <property type="molecule type" value="Genomic_DNA"/>
</dbReference>
<evidence type="ECO:0000313" key="2">
    <source>
        <dbReference type="Proteomes" id="UP001589575"/>
    </source>
</evidence>
<organism evidence="1 2">
    <name type="scientific">Citricoccus parietis</name>
    <dbReference type="NCBI Taxonomy" id="592307"/>
    <lineage>
        <taxon>Bacteria</taxon>
        <taxon>Bacillati</taxon>
        <taxon>Actinomycetota</taxon>
        <taxon>Actinomycetes</taxon>
        <taxon>Micrococcales</taxon>
        <taxon>Micrococcaceae</taxon>
        <taxon>Citricoccus</taxon>
    </lineage>
</organism>
<sequence length="52" mass="5360">MGLVHQRHGGPPGPLFVAPIGELRGDGERDGRPILVAQELEGASGPFDGLGE</sequence>